<feature type="compositionally biased region" description="Polar residues" evidence="1">
    <location>
        <begin position="312"/>
        <end position="322"/>
    </location>
</feature>
<name>A0A0E0N7E4_ORYRU</name>
<feature type="region of interest" description="Disordered" evidence="1">
    <location>
        <begin position="235"/>
        <end position="260"/>
    </location>
</feature>
<organism evidence="2 3">
    <name type="scientific">Oryza rufipogon</name>
    <name type="common">Brownbeard rice</name>
    <name type="synonym">Asian wild rice</name>
    <dbReference type="NCBI Taxonomy" id="4529"/>
    <lineage>
        <taxon>Eukaryota</taxon>
        <taxon>Viridiplantae</taxon>
        <taxon>Streptophyta</taxon>
        <taxon>Embryophyta</taxon>
        <taxon>Tracheophyta</taxon>
        <taxon>Spermatophyta</taxon>
        <taxon>Magnoliopsida</taxon>
        <taxon>Liliopsida</taxon>
        <taxon>Poales</taxon>
        <taxon>Poaceae</taxon>
        <taxon>BOP clade</taxon>
        <taxon>Oryzoideae</taxon>
        <taxon>Oryzeae</taxon>
        <taxon>Oryzinae</taxon>
        <taxon>Oryza</taxon>
    </lineage>
</organism>
<protein>
    <submittedName>
        <fullName evidence="2">Uncharacterized protein</fullName>
    </submittedName>
</protein>
<dbReference type="HOGENOM" id="CLU_864317_0_0_1"/>
<evidence type="ECO:0000313" key="2">
    <source>
        <dbReference type="EnsemblPlants" id="ORUFI01G46770.1"/>
    </source>
</evidence>
<dbReference type="Proteomes" id="UP000008022">
    <property type="component" value="Unassembled WGS sequence"/>
</dbReference>
<reference evidence="2" key="2">
    <citation type="submission" date="2015-06" db="UniProtKB">
        <authorList>
            <consortium name="EnsemblPlants"/>
        </authorList>
    </citation>
    <scope>IDENTIFICATION</scope>
</reference>
<evidence type="ECO:0000313" key="3">
    <source>
        <dbReference type="Proteomes" id="UP000008022"/>
    </source>
</evidence>
<reference evidence="3" key="1">
    <citation type="submission" date="2013-06" db="EMBL/GenBank/DDBJ databases">
        <authorList>
            <person name="Zhao Q."/>
        </authorList>
    </citation>
    <scope>NUCLEOTIDE SEQUENCE</scope>
    <source>
        <strain evidence="3">cv. W1943</strain>
    </source>
</reference>
<evidence type="ECO:0000256" key="1">
    <source>
        <dbReference type="SAM" id="MobiDB-lite"/>
    </source>
</evidence>
<dbReference type="EnsemblPlants" id="ORUFI01G46770.1">
    <property type="protein sequence ID" value="ORUFI01G46770.1"/>
    <property type="gene ID" value="ORUFI01G46770"/>
</dbReference>
<keyword evidence="3" id="KW-1185">Reference proteome</keyword>
<feature type="compositionally biased region" description="Basic and acidic residues" evidence="1">
    <location>
        <begin position="298"/>
        <end position="307"/>
    </location>
</feature>
<accession>A0A0E0N7E4</accession>
<dbReference type="AlphaFoldDB" id="A0A0E0N7E4"/>
<proteinExistence type="predicted"/>
<sequence>MGAGESSNGLTLGMHGIDPRWRRLPWRRRTVQCRARAATSSHDMSTPTPGGRRPDFFLVDGDAPEERMLLTSDGVGGQRHQIVRPTPEEGHATPDVAPGSEMSKQFWQESRKVSLGQSMMINFSKEISRPIPSGSVSSPLHPRNNSSLRECKSTKTMDYPKLNKEEPAAKAAESLPTFGLQLQGGDSFQSQTVNQIEKERESLPTPGEAPPLHFRLYRADPSRGTQGRMVLDSIHRSGRRRSNGRRLQPPSPPRRRWLRSAPRGWTHGIVCAAAALKPPQPIKLSSWASGSHAAYTGEARRTDDRSRGFATPMSTLRYISSN</sequence>
<dbReference type="Gramene" id="ORUFI01G46770.1">
    <property type="protein sequence ID" value="ORUFI01G46770.1"/>
    <property type="gene ID" value="ORUFI01G46770"/>
</dbReference>
<feature type="region of interest" description="Disordered" evidence="1">
    <location>
        <begin position="286"/>
        <end position="322"/>
    </location>
</feature>